<sequence length="353" mass="38547">MVLTVGSWASDGLGGGRLRSQHLGLQLAVFDFSGREEDNHLLARKGEKQGGRPNTAASNPSGREHRRWQWWHPRLFGGGAEAVAGVGKTPLHRISGPGEESRGGVVAGSEKLGATTSGSVAAISAQVAPRFAAGDGRSGGGRSVLAEVTPVSLFGPMRKRKALSVQAHTIRKARHDGLAQRTLFARRDRMVSHNAPPNLPCELTHSVHQTFNLSHSAPRQEKVAWVTQQQQPQVQNKVRDLRDIGYDYEAMNCICALTHFVWRRPLQAKPQNQQVSHFGSGSRPGLQARSGAVNKKGCAGIGVFPSSEHPNPKSPILIFTRRTPKQYVSSYLLNKTNSNLQLRLRRRTQLCPN</sequence>
<name>A0A0L9UV45_PHAAN</name>
<gene>
    <name evidence="2" type="ORF">LR48_Vigan07g033200</name>
</gene>
<accession>A0A0L9UV45</accession>
<feature type="region of interest" description="Disordered" evidence="1">
    <location>
        <begin position="43"/>
        <end position="65"/>
    </location>
</feature>
<evidence type="ECO:0000256" key="1">
    <source>
        <dbReference type="SAM" id="MobiDB-lite"/>
    </source>
</evidence>
<dbReference type="EMBL" id="CM003377">
    <property type="protein sequence ID" value="KOM46628.1"/>
    <property type="molecule type" value="Genomic_DNA"/>
</dbReference>
<organism evidence="2 3">
    <name type="scientific">Phaseolus angularis</name>
    <name type="common">Azuki bean</name>
    <name type="synonym">Vigna angularis</name>
    <dbReference type="NCBI Taxonomy" id="3914"/>
    <lineage>
        <taxon>Eukaryota</taxon>
        <taxon>Viridiplantae</taxon>
        <taxon>Streptophyta</taxon>
        <taxon>Embryophyta</taxon>
        <taxon>Tracheophyta</taxon>
        <taxon>Spermatophyta</taxon>
        <taxon>Magnoliopsida</taxon>
        <taxon>eudicotyledons</taxon>
        <taxon>Gunneridae</taxon>
        <taxon>Pentapetalae</taxon>
        <taxon>rosids</taxon>
        <taxon>fabids</taxon>
        <taxon>Fabales</taxon>
        <taxon>Fabaceae</taxon>
        <taxon>Papilionoideae</taxon>
        <taxon>50 kb inversion clade</taxon>
        <taxon>NPAAA clade</taxon>
        <taxon>indigoferoid/millettioid clade</taxon>
        <taxon>Phaseoleae</taxon>
        <taxon>Vigna</taxon>
    </lineage>
</organism>
<evidence type="ECO:0000313" key="2">
    <source>
        <dbReference type="EMBL" id="KOM46628.1"/>
    </source>
</evidence>
<dbReference type="Gramene" id="KOM46628">
    <property type="protein sequence ID" value="KOM46628"/>
    <property type="gene ID" value="LR48_Vigan07g033200"/>
</dbReference>
<protein>
    <submittedName>
        <fullName evidence="2">Uncharacterized protein</fullName>
    </submittedName>
</protein>
<evidence type="ECO:0000313" key="3">
    <source>
        <dbReference type="Proteomes" id="UP000053144"/>
    </source>
</evidence>
<proteinExistence type="predicted"/>
<dbReference type="Proteomes" id="UP000053144">
    <property type="component" value="Chromosome 7"/>
</dbReference>
<dbReference type="AlphaFoldDB" id="A0A0L9UV45"/>
<reference evidence="3" key="1">
    <citation type="journal article" date="2015" name="Proc. Natl. Acad. Sci. U.S.A.">
        <title>Genome sequencing of adzuki bean (Vigna angularis) provides insight into high starch and low fat accumulation and domestication.</title>
        <authorList>
            <person name="Yang K."/>
            <person name="Tian Z."/>
            <person name="Chen C."/>
            <person name="Luo L."/>
            <person name="Zhao B."/>
            <person name="Wang Z."/>
            <person name="Yu L."/>
            <person name="Li Y."/>
            <person name="Sun Y."/>
            <person name="Li W."/>
            <person name="Chen Y."/>
            <person name="Li Y."/>
            <person name="Zhang Y."/>
            <person name="Ai D."/>
            <person name="Zhao J."/>
            <person name="Shang C."/>
            <person name="Ma Y."/>
            <person name="Wu B."/>
            <person name="Wang M."/>
            <person name="Gao L."/>
            <person name="Sun D."/>
            <person name="Zhang P."/>
            <person name="Guo F."/>
            <person name="Wang W."/>
            <person name="Li Y."/>
            <person name="Wang J."/>
            <person name="Varshney R.K."/>
            <person name="Wang J."/>
            <person name="Ling H.Q."/>
            <person name="Wan P."/>
        </authorList>
    </citation>
    <scope>NUCLEOTIDE SEQUENCE</scope>
    <source>
        <strain evidence="3">cv. Jingnong 6</strain>
    </source>
</reference>